<keyword evidence="2" id="KW-1185">Reference proteome</keyword>
<reference evidence="2" key="1">
    <citation type="submission" date="2014-06" db="EMBL/GenBank/DDBJ databases">
        <authorList>
            <person name="Winans N.J."/>
            <person name="Newell P.D."/>
            <person name="Douglas A.E."/>
        </authorList>
    </citation>
    <scope>NUCLEOTIDE SEQUENCE [LARGE SCALE GENOMIC DNA]</scope>
    <source>
        <strain evidence="2">DmL_052</strain>
    </source>
</reference>
<comment type="caution">
    <text evidence="1">The sequence shown here is derived from an EMBL/GenBank/DDBJ whole genome shotgun (WGS) entry which is preliminary data.</text>
</comment>
<dbReference type="AlphaFoldDB" id="A0A251ZT75"/>
<organism evidence="1 2">
    <name type="scientific">Commensalibacter intestini</name>
    <dbReference type="NCBI Taxonomy" id="479936"/>
    <lineage>
        <taxon>Bacteria</taxon>
        <taxon>Pseudomonadati</taxon>
        <taxon>Pseudomonadota</taxon>
        <taxon>Alphaproteobacteria</taxon>
        <taxon>Acetobacterales</taxon>
        <taxon>Acetobacteraceae</taxon>
    </lineage>
</organism>
<protein>
    <submittedName>
        <fullName evidence="1">Uncharacterized protein</fullName>
    </submittedName>
</protein>
<sequence length="345" mass="41198">MDIISTDIFNFVPIDNENRGIVYINGSQTELRLTGEKLEVCVKVGQYYVAFITYYTKVAEESKHLAIYLIDQDYTLLSCKEVFGSATTYMFGEDVDDRFYGLELREPNIILFDFVYTNQHQLTIYAKKTMQGSYWKLKKVRNFQRERLMKRVEYKVSGRIGHQSVVINKFDGDKSNDPKITLETPFYNNVFSDKSQVFLDGKYTHLTLDGTFLKTIIKIEDHYLFIIRIIVNNYCWDNFHLVSADFRLLESFEIHREYDFLNVIIDTQSKQNNSFIIDYSGEDKAVKKLIHHQWRCWVAKEKSYSFLWFPRFLSFFNDNIYRKLGFKSHFRFKKVKTYQEELVYK</sequence>
<dbReference type="EMBL" id="JOPB01000011">
    <property type="protein sequence ID" value="OUI77870.1"/>
    <property type="molecule type" value="Genomic_DNA"/>
</dbReference>
<dbReference type="RefSeq" id="WP_086632567.1">
    <property type="nucleotide sequence ID" value="NZ_JOPB01000011.1"/>
</dbReference>
<proteinExistence type="predicted"/>
<dbReference type="Proteomes" id="UP000194946">
    <property type="component" value="Unassembled WGS sequence"/>
</dbReference>
<evidence type="ECO:0000313" key="2">
    <source>
        <dbReference type="Proteomes" id="UP000194946"/>
    </source>
</evidence>
<accession>A0A251ZT75</accession>
<gene>
    <name evidence="1" type="ORF">HK18_00460</name>
</gene>
<evidence type="ECO:0000313" key="1">
    <source>
        <dbReference type="EMBL" id="OUI77870.1"/>
    </source>
</evidence>
<name>A0A251ZT75_9PROT</name>